<feature type="non-terminal residue" evidence="2">
    <location>
        <position position="1"/>
    </location>
</feature>
<protein>
    <submittedName>
        <fullName evidence="2">Uncharacterized protein</fullName>
    </submittedName>
</protein>
<evidence type="ECO:0000313" key="2">
    <source>
        <dbReference type="EMBL" id="SBP68961.1"/>
    </source>
</evidence>
<feature type="compositionally biased region" description="Polar residues" evidence="1">
    <location>
        <begin position="42"/>
        <end position="59"/>
    </location>
</feature>
<gene>
    <name evidence="2" type="primary">CU459095.1</name>
</gene>
<evidence type="ECO:0000256" key="1">
    <source>
        <dbReference type="SAM" id="MobiDB-lite"/>
    </source>
</evidence>
<organism evidence="2">
    <name type="scientific">Nothobranchius kadleci</name>
    <name type="common">African annual killifish</name>
    <dbReference type="NCBI Taxonomy" id="1051664"/>
    <lineage>
        <taxon>Eukaryota</taxon>
        <taxon>Metazoa</taxon>
        <taxon>Chordata</taxon>
        <taxon>Craniata</taxon>
        <taxon>Vertebrata</taxon>
        <taxon>Euteleostomi</taxon>
        <taxon>Actinopterygii</taxon>
        <taxon>Neopterygii</taxon>
        <taxon>Teleostei</taxon>
        <taxon>Neoteleostei</taxon>
        <taxon>Acanthomorphata</taxon>
        <taxon>Ovalentaria</taxon>
        <taxon>Atherinomorphae</taxon>
        <taxon>Cyprinodontiformes</taxon>
        <taxon>Nothobranchiidae</taxon>
        <taxon>Nothobranchius</taxon>
    </lineage>
</organism>
<name>A0A1A8BQM9_NOTKA</name>
<proteinExistence type="predicted"/>
<accession>A0A1A8BQM9</accession>
<dbReference type="EMBL" id="HADZ01005020">
    <property type="protein sequence ID" value="SBP68961.1"/>
    <property type="molecule type" value="Transcribed_RNA"/>
</dbReference>
<feature type="region of interest" description="Disordered" evidence="1">
    <location>
        <begin position="31"/>
        <end position="60"/>
    </location>
</feature>
<reference evidence="2" key="2">
    <citation type="submission" date="2016-06" db="EMBL/GenBank/DDBJ databases">
        <title>The genome of a short-lived fish provides insights into sex chromosome evolution and the genetic control of aging.</title>
        <authorList>
            <person name="Reichwald K."/>
            <person name="Felder M."/>
            <person name="Petzold A."/>
            <person name="Koch P."/>
            <person name="Groth M."/>
            <person name="Platzer M."/>
        </authorList>
    </citation>
    <scope>NUCLEOTIDE SEQUENCE</scope>
    <source>
        <tissue evidence="2">Brain</tissue>
    </source>
</reference>
<dbReference type="AlphaFoldDB" id="A0A1A8BQM9"/>
<sequence>LTPVTLANISTDTVLVPPMLLGTRSGCPRLTFGSVPGPRNSPLGSSAHTPSKGSSTRSRTGCGCRLLSASIPPSISPGSSPTWNPPSFRLRLRRLRLPASSTVSPSTPSGASWKLAAGDGAGSIWSIGRTTALRNAPGSRPTPSWTLPLSLTSGTAEVALGLLEPSLDRGVLSEPKPPNRPLPANRPPSWTTFPSMLLAGTPGILPVTPKPIYGRRRTGSSLSHCFIETHDQSSLPNNPDIKHPYQAQLPHPVDHRDRALLPLFLVQKGL</sequence>
<reference evidence="2" key="1">
    <citation type="submission" date="2016-05" db="EMBL/GenBank/DDBJ databases">
        <authorList>
            <person name="Lavstsen T."/>
            <person name="Jespersen J.S."/>
        </authorList>
    </citation>
    <scope>NUCLEOTIDE SEQUENCE</scope>
    <source>
        <tissue evidence="2">Brain</tissue>
    </source>
</reference>